<keyword evidence="5" id="KW-0067">ATP-binding</keyword>
<dbReference type="Pfam" id="PF08205">
    <property type="entry name" value="C2-set_2"/>
    <property type="match status" value="1"/>
</dbReference>
<name>A0A8J0TCM0_XENLA</name>
<organism evidence="13 14">
    <name type="scientific">Xenopus laevis</name>
    <name type="common">African clawed frog</name>
    <dbReference type="NCBI Taxonomy" id="8355"/>
    <lineage>
        <taxon>Eukaryota</taxon>
        <taxon>Metazoa</taxon>
        <taxon>Chordata</taxon>
        <taxon>Craniata</taxon>
        <taxon>Vertebrata</taxon>
        <taxon>Euteleostomi</taxon>
        <taxon>Amphibia</taxon>
        <taxon>Batrachia</taxon>
        <taxon>Anura</taxon>
        <taxon>Pipoidea</taxon>
        <taxon>Pipidae</taxon>
        <taxon>Xenopodinae</taxon>
        <taxon>Xenopus</taxon>
        <taxon>Xenopus</taxon>
    </lineage>
</organism>
<feature type="domain" description="Ig-like" evidence="12">
    <location>
        <begin position="221"/>
        <end position="315"/>
    </location>
</feature>
<dbReference type="Pfam" id="PF21314">
    <property type="entry name" value="TM_ErbB1"/>
    <property type="match status" value="1"/>
</dbReference>
<dbReference type="RefSeq" id="XP_018082264.1">
    <property type="nucleotide sequence ID" value="XM_018226775.2"/>
</dbReference>
<keyword evidence="13" id="KW-1185">Reference proteome</keyword>
<dbReference type="PROSITE" id="PS50835">
    <property type="entry name" value="IG_LIKE"/>
    <property type="match status" value="2"/>
</dbReference>
<dbReference type="AlphaFoldDB" id="A0A8J0TCM0"/>
<evidence type="ECO:0000256" key="1">
    <source>
        <dbReference type="ARBA" id="ARBA00004167"/>
    </source>
</evidence>
<dbReference type="InterPro" id="IPR013162">
    <property type="entry name" value="CD80_C2-set"/>
</dbReference>
<dbReference type="SUPFAM" id="SSF48726">
    <property type="entry name" value="Immunoglobulin"/>
    <property type="match status" value="3"/>
</dbReference>
<feature type="signal peptide" evidence="11">
    <location>
        <begin position="1"/>
        <end position="25"/>
    </location>
</feature>
<evidence type="ECO:0000256" key="10">
    <source>
        <dbReference type="SAM" id="Phobius"/>
    </source>
</evidence>
<evidence type="ECO:0000256" key="5">
    <source>
        <dbReference type="ARBA" id="ARBA00022840"/>
    </source>
</evidence>
<gene>
    <name evidence="15" type="primary">nectin2.S</name>
    <name evidence="14" type="synonym">LOC100505446</name>
</gene>
<dbReference type="GeneID" id="100505446"/>
<dbReference type="SMART" id="SM00406">
    <property type="entry name" value="IGv"/>
    <property type="match status" value="1"/>
</dbReference>
<comment type="subcellular location">
    <subcellularLocation>
        <location evidence="1">Membrane</location>
        <topology evidence="1">Single-pass membrane protein</topology>
    </subcellularLocation>
</comment>
<dbReference type="PANTHER" id="PTHR47387">
    <property type="entry name" value="NECTIN-2"/>
    <property type="match status" value="1"/>
</dbReference>
<reference evidence="14" key="1">
    <citation type="submission" date="2025-08" db="UniProtKB">
        <authorList>
            <consortium name="RefSeq"/>
        </authorList>
    </citation>
    <scope>IDENTIFICATION</scope>
    <source>
        <strain evidence="14">J_2021</strain>
        <tissue evidence="14">Erythrocytes</tissue>
    </source>
</reference>
<feature type="chain" id="PRO_5035222686" evidence="11">
    <location>
        <begin position="26"/>
        <end position="470"/>
    </location>
</feature>
<protein>
    <submittedName>
        <fullName evidence="14">Nectin-2beta isoform X1</fullName>
    </submittedName>
</protein>
<dbReference type="InterPro" id="IPR007110">
    <property type="entry name" value="Ig-like_dom"/>
</dbReference>
<dbReference type="InterPro" id="IPR013783">
    <property type="entry name" value="Ig-like_fold"/>
</dbReference>
<dbReference type="GO" id="GO:0016020">
    <property type="term" value="C:membrane"/>
    <property type="evidence" value="ECO:0007669"/>
    <property type="project" value="UniProtKB-SubCell"/>
</dbReference>
<proteinExistence type="predicted"/>
<evidence type="ECO:0000256" key="9">
    <source>
        <dbReference type="SAM" id="MobiDB-lite"/>
    </source>
</evidence>
<evidence type="ECO:0000259" key="12">
    <source>
        <dbReference type="PROSITE" id="PS50835"/>
    </source>
</evidence>
<dbReference type="Gene3D" id="2.60.40.10">
    <property type="entry name" value="Immunoglobulins"/>
    <property type="match status" value="3"/>
</dbReference>
<evidence type="ECO:0000256" key="2">
    <source>
        <dbReference type="ARBA" id="ARBA00022553"/>
    </source>
</evidence>
<keyword evidence="4" id="KW-0547">Nucleotide-binding</keyword>
<evidence type="ECO:0000256" key="6">
    <source>
        <dbReference type="ARBA" id="ARBA00022989"/>
    </source>
</evidence>
<evidence type="ECO:0000256" key="11">
    <source>
        <dbReference type="SAM" id="SignalP"/>
    </source>
</evidence>
<dbReference type="Proteomes" id="UP000186698">
    <property type="component" value="Chromosome 7S"/>
</dbReference>
<evidence type="ECO:0000313" key="13">
    <source>
        <dbReference type="Proteomes" id="UP000186698"/>
    </source>
</evidence>
<dbReference type="InterPro" id="IPR052659">
    <property type="entry name" value="Nectin/PVR"/>
</dbReference>
<dbReference type="SMART" id="SM00409">
    <property type="entry name" value="IG"/>
    <property type="match status" value="2"/>
</dbReference>
<evidence type="ECO:0000313" key="15">
    <source>
        <dbReference type="Xenbase" id="XB-GENE-17330380"/>
    </source>
</evidence>
<keyword evidence="11" id="KW-0732">Signal</keyword>
<keyword evidence="6 10" id="KW-1133">Transmembrane helix</keyword>
<evidence type="ECO:0000256" key="4">
    <source>
        <dbReference type="ARBA" id="ARBA00022741"/>
    </source>
</evidence>
<accession>A0A8J0TCM0</accession>
<dbReference type="InterPro" id="IPR049328">
    <property type="entry name" value="TM_ErbB1"/>
</dbReference>
<dbReference type="AGR" id="Xenbase:XB-GENE-17330380"/>
<dbReference type="InterPro" id="IPR013106">
    <property type="entry name" value="Ig_V-set"/>
</dbReference>
<evidence type="ECO:0000256" key="8">
    <source>
        <dbReference type="ARBA" id="ARBA00023157"/>
    </source>
</evidence>
<dbReference type="PANTHER" id="PTHR47387:SF1">
    <property type="entry name" value="NECTIN-2"/>
    <property type="match status" value="1"/>
</dbReference>
<feature type="region of interest" description="Disordered" evidence="9">
    <location>
        <begin position="368"/>
        <end position="418"/>
    </location>
</feature>
<keyword evidence="3 10" id="KW-0812">Transmembrane</keyword>
<evidence type="ECO:0000256" key="3">
    <source>
        <dbReference type="ARBA" id="ARBA00022692"/>
    </source>
</evidence>
<keyword evidence="2" id="KW-0597">Phosphoprotein</keyword>
<evidence type="ECO:0000313" key="14">
    <source>
        <dbReference type="RefSeq" id="XP_018082264.1"/>
    </source>
</evidence>
<dbReference type="Xenbase" id="XB-GENE-17330380">
    <property type="gene designation" value="nectin2.S"/>
</dbReference>
<dbReference type="InterPro" id="IPR036179">
    <property type="entry name" value="Ig-like_dom_sf"/>
</dbReference>
<evidence type="ECO:0000256" key="7">
    <source>
        <dbReference type="ARBA" id="ARBA00023136"/>
    </source>
</evidence>
<dbReference type="CTD" id="100505446"/>
<keyword evidence="7 10" id="KW-0472">Membrane</keyword>
<feature type="domain" description="Ig-like" evidence="12">
    <location>
        <begin position="39"/>
        <end position="129"/>
    </location>
</feature>
<sequence>MVIGAGRMQRIWAFLLVLLFSVLQAQQITVNEKVTGTLGQQVTLPCTFTSNGVDMQVTQIMWIKDSINIATYSPQFGIHIQNTNDFNLTANPSSATLLIKSLRASDEGNYICEVTTFPGGNRRDTTYLSVKADPKNSAEAIPVVAGDIEVPVAKCASVNGRPPSQITWRSTLPGNFATTINNNTDGTYTVVSIYKLVPTWTADKQEVTCVISYDSKESPIPVTLSVQYSPIVAIEGYDNNWYLKRTGASLTCSAHGNPQPTSYTWKTADGSPLPNSVKARDNVLYVEEVDERVNTTIVCEVTNALGSRASQQEVLVRDRALETQTNNAGAIAGGVIGGVLVLLLLAAVIFILIRRGGVHKKERASYNPKTRIFGSGKPSQELTYQDDSEMGKPLKASGPLRDSGLSPSLAEEDDSEERMKYNVLEDDDEEEKFNEVGPMLQLRPHHDAYLDDDMESQNDGSIISRTAVYV</sequence>
<dbReference type="OrthoDB" id="6413693at2759"/>
<dbReference type="Pfam" id="PF07686">
    <property type="entry name" value="V-set"/>
    <property type="match status" value="1"/>
</dbReference>
<dbReference type="GO" id="GO:0005524">
    <property type="term" value="F:ATP binding"/>
    <property type="evidence" value="ECO:0007669"/>
    <property type="project" value="UniProtKB-KW"/>
</dbReference>
<feature type="transmembrane region" description="Helical" evidence="10">
    <location>
        <begin position="330"/>
        <end position="353"/>
    </location>
</feature>
<keyword evidence="8" id="KW-1015">Disulfide bond</keyword>
<dbReference type="InterPro" id="IPR003599">
    <property type="entry name" value="Ig_sub"/>
</dbReference>